<dbReference type="AlphaFoldDB" id="A0A0A9EK18"/>
<dbReference type="EMBL" id="GBRH01199715">
    <property type="protein sequence ID" value="JAD98180.1"/>
    <property type="molecule type" value="Transcribed_RNA"/>
</dbReference>
<protein>
    <submittedName>
        <fullName evidence="1">Uncharacterized protein</fullName>
    </submittedName>
</protein>
<accession>A0A0A9EK18</accession>
<reference evidence="1" key="2">
    <citation type="journal article" date="2015" name="Data Brief">
        <title>Shoot transcriptome of the giant reed, Arundo donax.</title>
        <authorList>
            <person name="Barrero R.A."/>
            <person name="Guerrero F.D."/>
            <person name="Moolhuijzen P."/>
            <person name="Goolsby J.A."/>
            <person name="Tidwell J."/>
            <person name="Bellgard S.E."/>
            <person name="Bellgard M.I."/>
        </authorList>
    </citation>
    <scope>NUCLEOTIDE SEQUENCE</scope>
    <source>
        <tissue evidence="1">Shoot tissue taken approximately 20 cm above the soil surface</tissue>
    </source>
</reference>
<organism evidence="1">
    <name type="scientific">Arundo donax</name>
    <name type="common">Giant reed</name>
    <name type="synonym">Donax arundinaceus</name>
    <dbReference type="NCBI Taxonomy" id="35708"/>
    <lineage>
        <taxon>Eukaryota</taxon>
        <taxon>Viridiplantae</taxon>
        <taxon>Streptophyta</taxon>
        <taxon>Embryophyta</taxon>
        <taxon>Tracheophyta</taxon>
        <taxon>Spermatophyta</taxon>
        <taxon>Magnoliopsida</taxon>
        <taxon>Liliopsida</taxon>
        <taxon>Poales</taxon>
        <taxon>Poaceae</taxon>
        <taxon>PACMAD clade</taxon>
        <taxon>Arundinoideae</taxon>
        <taxon>Arundineae</taxon>
        <taxon>Arundo</taxon>
    </lineage>
</organism>
<name>A0A0A9EK18_ARUDO</name>
<proteinExistence type="predicted"/>
<reference evidence="1" key="1">
    <citation type="submission" date="2014-09" db="EMBL/GenBank/DDBJ databases">
        <authorList>
            <person name="Magalhaes I.L.F."/>
            <person name="Oliveira U."/>
            <person name="Santos F.R."/>
            <person name="Vidigal T.H.D.A."/>
            <person name="Brescovit A.D."/>
            <person name="Santos A.J."/>
        </authorList>
    </citation>
    <scope>NUCLEOTIDE SEQUENCE</scope>
    <source>
        <tissue evidence="1">Shoot tissue taken approximately 20 cm above the soil surface</tissue>
    </source>
</reference>
<evidence type="ECO:0000313" key="1">
    <source>
        <dbReference type="EMBL" id="JAD98180.1"/>
    </source>
</evidence>
<sequence>MISSTKYDNNKKKQQPYCTATEQCKTLYCMSNNKTTITIFKQLNYPVLRISLV</sequence>